<dbReference type="Pfam" id="PF01965">
    <property type="entry name" value="DJ-1_PfpI"/>
    <property type="match status" value="1"/>
</dbReference>
<dbReference type="Proteomes" id="UP000277424">
    <property type="component" value="Unassembled WGS sequence"/>
</dbReference>
<evidence type="ECO:0000256" key="1">
    <source>
        <dbReference type="ARBA" id="ARBA00008542"/>
    </source>
</evidence>
<dbReference type="EMBL" id="RBIG01000004">
    <property type="protein sequence ID" value="RKQ68030.1"/>
    <property type="molecule type" value="Genomic_DNA"/>
</dbReference>
<dbReference type="GO" id="GO:0008233">
    <property type="term" value="F:peptidase activity"/>
    <property type="evidence" value="ECO:0007669"/>
    <property type="project" value="UniProtKB-KW"/>
</dbReference>
<dbReference type="InterPro" id="IPR029062">
    <property type="entry name" value="Class_I_gatase-like"/>
</dbReference>
<reference evidence="3 4" key="1">
    <citation type="submission" date="2018-10" db="EMBL/GenBank/DDBJ databases">
        <title>Comparative analysis of microorganisms from saline springs in Andes Mountain Range, Colombia.</title>
        <authorList>
            <person name="Rubin E."/>
        </authorList>
    </citation>
    <scope>NUCLEOTIDE SEQUENCE [LARGE SCALE GENOMIC DNA]</scope>
    <source>
        <strain evidence="3 4">USBA 36</strain>
    </source>
</reference>
<dbReference type="PANTHER" id="PTHR42733">
    <property type="entry name" value="DJ-1 PROTEIN"/>
    <property type="match status" value="1"/>
</dbReference>
<dbReference type="RefSeq" id="WP_121221752.1">
    <property type="nucleotide sequence ID" value="NZ_RBIG01000004.1"/>
</dbReference>
<proteinExistence type="inferred from homology"/>
<feature type="domain" description="DJ-1/PfpI" evidence="2">
    <location>
        <begin position="9"/>
        <end position="165"/>
    </location>
</feature>
<gene>
    <name evidence="3" type="ORF">BCL74_3348</name>
</gene>
<sequence length="190" mass="19915">MTDTSLAGRKIAILVASGFEEVQMTDAQKALIASGAQTRIVSRENGLVNGWHDNSWGHFFPIDADLTQTLAIDYDALLIPGGARSIAKLLDDPHAKRIAKAFLKGNQPVVAFGDAISLLAITEELAGCTVTGEDSTKEAAEKAGANWSEEEIVVDGMLVTAKGDAQIGAALDALMANVTEYAATLTDEAA</sequence>
<name>A0A420WAQ5_9PROT</name>
<dbReference type="Gene3D" id="3.40.50.880">
    <property type="match status" value="1"/>
</dbReference>
<comment type="similarity">
    <text evidence="1">Belongs to the peptidase C56 family.</text>
</comment>
<keyword evidence="3" id="KW-0378">Hydrolase</keyword>
<comment type="caution">
    <text evidence="3">The sequence shown here is derived from an EMBL/GenBank/DDBJ whole genome shotgun (WGS) entry which is preliminary data.</text>
</comment>
<evidence type="ECO:0000313" key="4">
    <source>
        <dbReference type="Proteomes" id="UP000277424"/>
    </source>
</evidence>
<dbReference type="InterPro" id="IPR002818">
    <property type="entry name" value="DJ-1/PfpI"/>
</dbReference>
<dbReference type="OrthoDB" id="9792284at2"/>
<dbReference type="AlphaFoldDB" id="A0A420WAQ5"/>
<dbReference type="GO" id="GO:0006508">
    <property type="term" value="P:proteolysis"/>
    <property type="evidence" value="ECO:0007669"/>
    <property type="project" value="UniProtKB-KW"/>
</dbReference>
<accession>A0A420WAQ5</accession>
<evidence type="ECO:0000313" key="3">
    <source>
        <dbReference type="EMBL" id="RKQ68030.1"/>
    </source>
</evidence>
<dbReference type="PANTHER" id="PTHR42733:SF12">
    <property type="entry name" value="PROTEINASE"/>
    <property type="match status" value="1"/>
</dbReference>
<protein>
    <submittedName>
        <fullName evidence="3">Protease I</fullName>
    </submittedName>
</protein>
<dbReference type="InterPro" id="IPR006286">
    <property type="entry name" value="C56_PfpI-like"/>
</dbReference>
<organism evidence="3 4">
    <name type="scientific">Oceanibaculum indicum</name>
    <dbReference type="NCBI Taxonomy" id="526216"/>
    <lineage>
        <taxon>Bacteria</taxon>
        <taxon>Pseudomonadati</taxon>
        <taxon>Pseudomonadota</taxon>
        <taxon>Alphaproteobacteria</taxon>
        <taxon>Rhodospirillales</taxon>
        <taxon>Oceanibaculaceae</taxon>
        <taxon>Oceanibaculum</taxon>
    </lineage>
</organism>
<dbReference type="SUPFAM" id="SSF52317">
    <property type="entry name" value="Class I glutamine amidotransferase-like"/>
    <property type="match status" value="1"/>
</dbReference>
<evidence type="ECO:0000259" key="2">
    <source>
        <dbReference type="Pfam" id="PF01965"/>
    </source>
</evidence>
<keyword evidence="3" id="KW-0645">Protease</keyword>